<feature type="region of interest" description="Disordered" evidence="1">
    <location>
        <begin position="470"/>
        <end position="489"/>
    </location>
</feature>
<dbReference type="Gene3D" id="3.40.630.10">
    <property type="entry name" value="Zn peptidases"/>
    <property type="match status" value="1"/>
</dbReference>
<keyword evidence="3" id="KW-0378">Hydrolase</keyword>
<organism evidence="3 4">
    <name type="scientific">Pseudokineococcus basanitobsidens</name>
    <dbReference type="NCBI Taxonomy" id="1926649"/>
    <lineage>
        <taxon>Bacteria</taxon>
        <taxon>Bacillati</taxon>
        <taxon>Actinomycetota</taxon>
        <taxon>Actinomycetes</taxon>
        <taxon>Kineosporiales</taxon>
        <taxon>Kineosporiaceae</taxon>
        <taxon>Pseudokineococcus</taxon>
    </lineage>
</organism>
<dbReference type="Proteomes" id="UP001387100">
    <property type="component" value="Unassembled WGS sequence"/>
</dbReference>
<comment type="caution">
    <text evidence="3">The sequence shown here is derived from an EMBL/GenBank/DDBJ whole genome shotgun (WGS) entry which is preliminary data.</text>
</comment>
<dbReference type="InterPro" id="IPR000834">
    <property type="entry name" value="Peptidase_M14"/>
</dbReference>
<name>A0ABU8RNX1_9ACTN</name>
<dbReference type="EMBL" id="JBBIAA010000034">
    <property type="protein sequence ID" value="MEJ5946812.1"/>
    <property type="molecule type" value="Genomic_DNA"/>
</dbReference>
<dbReference type="SUPFAM" id="SSF53187">
    <property type="entry name" value="Zn-dependent exopeptidases"/>
    <property type="match status" value="1"/>
</dbReference>
<reference evidence="3 4" key="1">
    <citation type="journal article" date="2017" name="Int. J. Syst. Evol. Microbiol.">
        <title>Pseudokineococcus basanitobsidens sp. nov., isolated from volcanic rock.</title>
        <authorList>
            <person name="Lee D.W."/>
            <person name="Park M.Y."/>
            <person name="Kim J.J."/>
            <person name="Kim B.S."/>
        </authorList>
    </citation>
    <scope>NUCLEOTIDE SEQUENCE [LARGE SCALE GENOMIC DNA]</scope>
    <source>
        <strain evidence="3 4">DSM 103726</strain>
    </source>
</reference>
<evidence type="ECO:0000259" key="2">
    <source>
        <dbReference type="Pfam" id="PF00246"/>
    </source>
</evidence>
<dbReference type="GO" id="GO:0004180">
    <property type="term" value="F:carboxypeptidase activity"/>
    <property type="evidence" value="ECO:0007669"/>
    <property type="project" value="UniProtKB-KW"/>
</dbReference>
<dbReference type="Pfam" id="PF00246">
    <property type="entry name" value="Peptidase_M14"/>
    <property type="match status" value="1"/>
</dbReference>
<feature type="compositionally biased region" description="Gly residues" evidence="1">
    <location>
        <begin position="480"/>
        <end position="489"/>
    </location>
</feature>
<keyword evidence="3" id="KW-0121">Carboxypeptidase</keyword>
<proteinExistence type="predicted"/>
<dbReference type="RefSeq" id="WP_339576192.1">
    <property type="nucleotide sequence ID" value="NZ_JBBIAA010000034.1"/>
</dbReference>
<evidence type="ECO:0000313" key="4">
    <source>
        <dbReference type="Proteomes" id="UP001387100"/>
    </source>
</evidence>
<evidence type="ECO:0000313" key="3">
    <source>
        <dbReference type="EMBL" id="MEJ5946812.1"/>
    </source>
</evidence>
<sequence>MTTPPPAWAAEVLRRATSVPPIDAFPGVDELLRDFHALAEEFPSLVRPSRVGTSQLGEPLECFTVGDAVHAAGGPPGPQHLVVGGVHPNEPVGAHTALHLARLLCEDDDLRHRLGATWHVVPCVDPDGARLNEGWFAGPFDRGTYARHFYRPAPREQVEWSFPFSYKGAYFDQTIPETFALMRLIDAVQPRLLVSLHNGEMGGVYYYLTRTLPGLVDVLHALPDALGLPLERGEAEDPLAQVWADAVYGMADVRAHYDHLEGLGLDPVAAVAGTSSADHAARYGTLSVVAELPYWAHPAAADVSGSGRRYADVLREKADGLRDSGARLVHLLAQALPMLDVETPFLRASRAFVPMLGHVAEHEAARASLPESDRPATVAEVFSAQDLVRCFRLRYGGMLVRALAAPVAAGTAPAALRRLHAEAAEVYETWQAEAAELEGTELLPIATLVGVQLGSALAAAFALEDEARTTTVAGHRDGPPAGGGQRTEA</sequence>
<keyword evidence="4" id="KW-1185">Reference proteome</keyword>
<feature type="domain" description="Peptidase M14" evidence="2">
    <location>
        <begin position="35"/>
        <end position="207"/>
    </location>
</feature>
<accession>A0ABU8RNX1</accession>
<protein>
    <submittedName>
        <fullName evidence="3">M14 family zinc carboxypeptidase</fullName>
    </submittedName>
</protein>
<keyword evidence="3" id="KW-0645">Protease</keyword>
<gene>
    <name evidence="3" type="ORF">WDZ17_16060</name>
</gene>
<evidence type="ECO:0000256" key="1">
    <source>
        <dbReference type="SAM" id="MobiDB-lite"/>
    </source>
</evidence>